<dbReference type="SUPFAM" id="SSF81383">
    <property type="entry name" value="F-box domain"/>
    <property type="match status" value="1"/>
</dbReference>
<dbReference type="CDD" id="cd22160">
    <property type="entry name" value="F-box_AtFBL13-like"/>
    <property type="match status" value="1"/>
</dbReference>
<name>A0A9W7MST4_HIBTR</name>
<dbReference type="InterPro" id="IPR050232">
    <property type="entry name" value="FBL13/AtMIF1-like"/>
</dbReference>
<dbReference type="InterPro" id="IPR006566">
    <property type="entry name" value="FBD"/>
</dbReference>
<protein>
    <recommendedName>
        <fullName evidence="1">F-box domain-containing protein</fullName>
    </recommendedName>
</protein>
<dbReference type="PANTHER" id="PTHR31900">
    <property type="entry name" value="F-BOX/RNI SUPERFAMILY PROTEIN-RELATED"/>
    <property type="match status" value="1"/>
</dbReference>
<dbReference type="OrthoDB" id="612216at2759"/>
<dbReference type="Pfam" id="PF00646">
    <property type="entry name" value="F-box"/>
    <property type="match status" value="1"/>
</dbReference>
<dbReference type="InterPro" id="IPR053781">
    <property type="entry name" value="F-box_AtFBL13-like"/>
</dbReference>
<dbReference type="SMART" id="SM00579">
    <property type="entry name" value="FBD"/>
    <property type="match status" value="1"/>
</dbReference>
<keyword evidence="3" id="KW-1185">Reference proteome</keyword>
<dbReference type="Pfam" id="PF23622">
    <property type="entry name" value="LRR_At1g61320_AtMIF1"/>
    <property type="match status" value="1"/>
</dbReference>
<comment type="caution">
    <text evidence="2">The sequence shown here is derived from an EMBL/GenBank/DDBJ whole genome shotgun (WGS) entry which is preliminary data.</text>
</comment>
<reference evidence="2" key="1">
    <citation type="submission" date="2023-05" db="EMBL/GenBank/DDBJ databases">
        <title>Genome and transcriptome analyses reveal genes involved in the formation of fine ridges on petal epidermal cells in Hibiscus trionum.</title>
        <authorList>
            <person name="Koshimizu S."/>
            <person name="Masuda S."/>
            <person name="Ishii T."/>
            <person name="Shirasu K."/>
            <person name="Hoshino A."/>
            <person name="Arita M."/>
        </authorList>
    </citation>
    <scope>NUCLEOTIDE SEQUENCE</scope>
    <source>
        <strain evidence="2">Hamamatsu line</strain>
    </source>
</reference>
<dbReference type="Proteomes" id="UP001165190">
    <property type="component" value="Unassembled WGS sequence"/>
</dbReference>
<dbReference type="AlphaFoldDB" id="A0A9W7MST4"/>
<sequence length="443" mass="50387">MAKKVKSAGELDRISSLPDPILCHILSFSPTKDAVRTSILSRRWRYLFASMPTLDFYSCLRDLPRRNVNNFWGFVDRLLFFPNRVSLECFRLHDPTSKDDDHLRLYDCISAALWRGAKEIVIYSRNCPVFPTLLFTSQSLMVLKLNIEGEMKIPADVCLPNLKTLHLTNLVFVVGSSILRLISSCHVLEDLVLDLCDFHNISVLSIHSLSLKRLGLSFLEMVVGSPGDLNCAVEINTPNLVYLRCTELIAEGYTFSNMSSLEKAHISIYPVNRDATDNVDRIRGVTNLFQAIRNVQDLSLFTDNAETLFGTCLEPGLAFPNLVELEFGNPNGDWKGTWIMEFLCCMPNLKKLILDLGVPEEGFRVVPEKVPSCVLFHLKEIEVPSFEGDKHMFAMISYLLNHGRVLEKLIIDVYDPCEERRLSLIEELLRLPRNSKKCDVEIL</sequence>
<dbReference type="InterPro" id="IPR055357">
    <property type="entry name" value="LRR_At1g61320_AtMIF1"/>
</dbReference>
<dbReference type="Gene3D" id="3.80.10.10">
    <property type="entry name" value="Ribonuclease Inhibitor"/>
    <property type="match status" value="1"/>
</dbReference>
<feature type="domain" description="F-box" evidence="1">
    <location>
        <begin position="11"/>
        <end position="60"/>
    </location>
</feature>
<accession>A0A9W7MST4</accession>
<dbReference type="InterPro" id="IPR032675">
    <property type="entry name" value="LRR_dom_sf"/>
</dbReference>
<dbReference type="PANTHER" id="PTHR31900:SF27">
    <property type="entry name" value="FBD DOMAIN-CONTAINING PROTEIN"/>
    <property type="match status" value="1"/>
</dbReference>
<dbReference type="SMART" id="SM00256">
    <property type="entry name" value="FBOX"/>
    <property type="match status" value="1"/>
</dbReference>
<evidence type="ECO:0000313" key="2">
    <source>
        <dbReference type="EMBL" id="GMJ11502.1"/>
    </source>
</evidence>
<gene>
    <name evidence="2" type="ORF">HRI_004819400</name>
</gene>
<organism evidence="2 3">
    <name type="scientific">Hibiscus trionum</name>
    <name type="common">Flower of an hour</name>
    <dbReference type="NCBI Taxonomy" id="183268"/>
    <lineage>
        <taxon>Eukaryota</taxon>
        <taxon>Viridiplantae</taxon>
        <taxon>Streptophyta</taxon>
        <taxon>Embryophyta</taxon>
        <taxon>Tracheophyta</taxon>
        <taxon>Spermatophyta</taxon>
        <taxon>Magnoliopsida</taxon>
        <taxon>eudicotyledons</taxon>
        <taxon>Gunneridae</taxon>
        <taxon>Pentapetalae</taxon>
        <taxon>rosids</taxon>
        <taxon>malvids</taxon>
        <taxon>Malvales</taxon>
        <taxon>Malvaceae</taxon>
        <taxon>Malvoideae</taxon>
        <taxon>Hibiscus</taxon>
    </lineage>
</organism>
<dbReference type="SUPFAM" id="SSF52058">
    <property type="entry name" value="L domain-like"/>
    <property type="match status" value="1"/>
</dbReference>
<proteinExistence type="predicted"/>
<dbReference type="InterPro" id="IPR001810">
    <property type="entry name" value="F-box_dom"/>
</dbReference>
<dbReference type="Gene3D" id="1.20.1280.50">
    <property type="match status" value="1"/>
</dbReference>
<evidence type="ECO:0000259" key="1">
    <source>
        <dbReference type="PROSITE" id="PS50181"/>
    </source>
</evidence>
<evidence type="ECO:0000313" key="3">
    <source>
        <dbReference type="Proteomes" id="UP001165190"/>
    </source>
</evidence>
<dbReference type="PROSITE" id="PS50181">
    <property type="entry name" value="FBOX"/>
    <property type="match status" value="1"/>
</dbReference>
<dbReference type="EMBL" id="BSYR01000061">
    <property type="protein sequence ID" value="GMJ11502.1"/>
    <property type="molecule type" value="Genomic_DNA"/>
</dbReference>
<dbReference type="InterPro" id="IPR036047">
    <property type="entry name" value="F-box-like_dom_sf"/>
</dbReference>